<keyword evidence="2" id="KW-1185">Reference proteome</keyword>
<dbReference type="Gene3D" id="3.40.50.10320">
    <property type="entry name" value="LmbE-like"/>
    <property type="match status" value="1"/>
</dbReference>
<dbReference type="Proteomes" id="UP001355206">
    <property type="component" value="Unassembled WGS sequence"/>
</dbReference>
<reference evidence="1 2" key="1">
    <citation type="journal article" date="2012" name="Genet. Mol. Biol.">
        <title>Analysis of 16S rRNA and mxaF genes revealing insights into Methylobacterium niche-specific plant association.</title>
        <authorList>
            <person name="Dourado M.N."/>
            <person name="Andreote F.D."/>
            <person name="Dini-Andreote F."/>
            <person name="Conti R."/>
            <person name="Araujo J.M."/>
            <person name="Araujo W.L."/>
        </authorList>
    </citation>
    <scope>NUCLEOTIDE SEQUENCE [LARGE SCALE GENOMIC DNA]</scope>
    <source>
        <strain evidence="1 2">TC3-10</strain>
    </source>
</reference>
<sequence length="252" mass="26444">MPTALALSPHLDDAAFSCGGLLASLARDGWRIVMATLFTGSVAEPSGFALACQLDKGLGQEVDYMALRRDEDVRAAAALGIAPPVHLPFREAPHRGYGSAPELFSDTRADDGIAADLAPAMAGLIAAESPDLLLAPQAIGGHVDHVQAVRALRSLDLPSPILWWRDFPYTVRDAAPKEPLAALFSALAEPVMRLAPDAQARKRAACAAYASQIGFQFGGAAGLDARLAREEGRERFRLSGRLGAAVPGLDAG</sequence>
<comment type="caution">
    <text evidence="1">The sequence shown here is derived from an EMBL/GenBank/DDBJ whole genome shotgun (WGS) entry which is preliminary data.</text>
</comment>
<accession>A0ABU7TQX1</accession>
<dbReference type="RefSeq" id="WP_331302467.1">
    <property type="nucleotide sequence ID" value="NZ_MLCA01000007.1"/>
</dbReference>
<evidence type="ECO:0000313" key="1">
    <source>
        <dbReference type="EMBL" id="MEE7491876.1"/>
    </source>
</evidence>
<dbReference type="InterPro" id="IPR024078">
    <property type="entry name" value="LmbE-like_dom_sf"/>
</dbReference>
<evidence type="ECO:0000313" key="2">
    <source>
        <dbReference type="Proteomes" id="UP001355206"/>
    </source>
</evidence>
<dbReference type="InterPro" id="IPR003737">
    <property type="entry name" value="GlcNAc_PI_deacetylase-related"/>
</dbReference>
<dbReference type="SUPFAM" id="SSF102588">
    <property type="entry name" value="LmbE-like"/>
    <property type="match status" value="1"/>
</dbReference>
<organism evidence="1 2">
    <name type="scientific">Methylobacterium oryzae</name>
    <dbReference type="NCBI Taxonomy" id="334852"/>
    <lineage>
        <taxon>Bacteria</taxon>
        <taxon>Pseudomonadati</taxon>
        <taxon>Pseudomonadota</taxon>
        <taxon>Alphaproteobacteria</taxon>
        <taxon>Hyphomicrobiales</taxon>
        <taxon>Methylobacteriaceae</taxon>
        <taxon>Methylobacterium</taxon>
    </lineage>
</organism>
<dbReference type="PANTHER" id="PTHR12993:SF29">
    <property type="entry name" value="BLR3841 PROTEIN"/>
    <property type="match status" value="1"/>
</dbReference>
<dbReference type="EMBL" id="MLCA01000007">
    <property type="protein sequence ID" value="MEE7491876.1"/>
    <property type="molecule type" value="Genomic_DNA"/>
</dbReference>
<protein>
    <submittedName>
        <fullName evidence="1">PIG-L family deacetylase</fullName>
    </submittedName>
</protein>
<gene>
    <name evidence="1" type="ORF">MOTC310_15915</name>
</gene>
<dbReference type="PANTHER" id="PTHR12993">
    <property type="entry name" value="N-ACETYLGLUCOSAMINYL-PHOSPHATIDYLINOSITOL DE-N-ACETYLASE-RELATED"/>
    <property type="match status" value="1"/>
</dbReference>
<proteinExistence type="predicted"/>
<dbReference type="Pfam" id="PF02585">
    <property type="entry name" value="PIG-L"/>
    <property type="match status" value="1"/>
</dbReference>
<name>A0ABU7TQX1_9HYPH</name>